<keyword evidence="2" id="KW-1185">Reference proteome</keyword>
<proteinExistence type="predicted"/>
<accession>A0A7L9FHQ3</accession>
<protein>
    <submittedName>
        <fullName evidence="1">Uncharacterized protein</fullName>
    </submittedName>
</protein>
<dbReference type="KEGG" id="thel:IG193_00030"/>
<name>A0A7L9FHQ3_9CREN</name>
<dbReference type="InParanoid" id="A0A7L9FHQ3"/>
<reference evidence="1 2" key="1">
    <citation type="submission" date="2020-10" db="EMBL/GenBank/DDBJ databases">
        <title>Thermofilum lucidum 3507LT sp. nov. a novel member of Thermofilaceae family isolated from Chile hot spring, and proposal of description order Thermofilales.</title>
        <authorList>
            <person name="Zayulina K.S."/>
            <person name="Elcheninov A.G."/>
            <person name="Toshchakov S.V."/>
            <person name="Kublanov I.V."/>
        </authorList>
    </citation>
    <scope>NUCLEOTIDE SEQUENCE [LARGE SCALE GENOMIC DNA]</scope>
    <source>
        <strain evidence="1 2">3507LT</strain>
    </source>
</reference>
<gene>
    <name evidence="1" type="ORF">IG193_00030</name>
</gene>
<organism evidence="1 2">
    <name type="scientific">Infirmifilum lucidum</name>
    <dbReference type="NCBI Taxonomy" id="2776706"/>
    <lineage>
        <taxon>Archaea</taxon>
        <taxon>Thermoproteota</taxon>
        <taxon>Thermoprotei</taxon>
        <taxon>Thermofilales</taxon>
        <taxon>Thermofilaceae</taxon>
        <taxon>Infirmifilum</taxon>
    </lineage>
</organism>
<sequence length="168" mass="18710">MADSKKSPVYEEALLQELIYAIAHIAHAEQHLLEIDSQLGEPRLVAHIDKLRMSRKALGEVLLEVAGIRQNGGGGEERTAAESLWCTFKHLSMAVVHCDECAEKVARRLVERLSSGDASGPRELLSQLSKIYEARREAFSTLVDLLRRSELEGESVEAVRCREDLCAE</sequence>
<evidence type="ECO:0000313" key="2">
    <source>
        <dbReference type="Proteomes" id="UP000594121"/>
    </source>
</evidence>
<dbReference type="AlphaFoldDB" id="A0A7L9FHQ3"/>
<dbReference type="RefSeq" id="WP_192818864.1">
    <property type="nucleotide sequence ID" value="NZ_CP062310.1"/>
</dbReference>
<dbReference type="GeneID" id="59148236"/>
<evidence type="ECO:0000313" key="1">
    <source>
        <dbReference type="EMBL" id="QOJ78892.1"/>
    </source>
</evidence>
<dbReference type="EMBL" id="CP062310">
    <property type="protein sequence ID" value="QOJ78892.1"/>
    <property type="molecule type" value="Genomic_DNA"/>
</dbReference>
<dbReference type="Proteomes" id="UP000594121">
    <property type="component" value="Chromosome"/>
</dbReference>